<keyword evidence="10" id="KW-1185">Reference proteome</keyword>
<dbReference type="PANTHER" id="PTHR35529:SF1">
    <property type="entry name" value="MANGANESE EFFLUX PUMP MNTP-RELATED"/>
    <property type="match status" value="1"/>
</dbReference>
<dbReference type="InterPro" id="IPR022929">
    <property type="entry name" value="Put_MntP"/>
</dbReference>
<keyword evidence="6 8" id="KW-0472">Membrane</keyword>
<evidence type="ECO:0000256" key="4">
    <source>
        <dbReference type="ARBA" id="ARBA00022989"/>
    </source>
</evidence>
<evidence type="ECO:0000256" key="6">
    <source>
        <dbReference type="ARBA" id="ARBA00023136"/>
    </source>
</evidence>
<sequence>MAADFDLPGETNDALPLSWPEVDCVVRLTALGRISMTGLLTLGALGASLSVDAFAAAVGKGATNQRNRWRDALRVGAVFGFFEAITPAIGWAIGLALSTWIAAVDHWIAFFLLFGVGGHMIHAATKSDVDAGQRAQTGVWRLVVTALATSIDATAVGVSLAVMQVNILTACLIIGGITTVVATIGVMLGKHAGRYIGRYAEMLGGLTLILIGGTILYQHLTA</sequence>
<evidence type="ECO:0000313" key="9">
    <source>
        <dbReference type="EMBL" id="NJB99676.1"/>
    </source>
</evidence>
<dbReference type="PANTHER" id="PTHR35529">
    <property type="entry name" value="MANGANESE EFFLUX PUMP MNTP-RELATED"/>
    <property type="match status" value="1"/>
</dbReference>
<proteinExistence type="inferred from homology"/>
<dbReference type="GO" id="GO:0005384">
    <property type="term" value="F:manganese ion transmembrane transporter activity"/>
    <property type="evidence" value="ECO:0007669"/>
    <property type="project" value="UniProtKB-UniRule"/>
</dbReference>
<feature type="transmembrane region" description="Helical" evidence="8">
    <location>
        <begin position="99"/>
        <end position="118"/>
    </location>
</feature>
<dbReference type="EMBL" id="JAATJB010000019">
    <property type="protein sequence ID" value="NJB99676.1"/>
    <property type="molecule type" value="Genomic_DNA"/>
</dbReference>
<feature type="transmembrane region" description="Helical" evidence="8">
    <location>
        <begin position="139"/>
        <end position="161"/>
    </location>
</feature>
<comment type="caution">
    <text evidence="9">The sequence shown here is derived from an EMBL/GenBank/DDBJ whole genome shotgun (WGS) entry which is preliminary data.</text>
</comment>
<name>A0A7X6BF76_9SPHN</name>
<dbReference type="GO" id="GO:0005886">
    <property type="term" value="C:plasma membrane"/>
    <property type="evidence" value="ECO:0007669"/>
    <property type="project" value="UniProtKB-SubCell"/>
</dbReference>
<protein>
    <recommendedName>
        <fullName evidence="8">Putative manganese efflux pump MntP</fullName>
    </recommendedName>
</protein>
<keyword evidence="3 8" id="KW-0812">Transmembrane</keyword>
<feature type="transmembrane region" description="Helical" evidence="8">
    <location>
        <begin position="167"/>
        <end position="188"/>
    </location>
</feature>
<gene>
    <name evidence="8" type="primary">mntP</name>
    <name evidence="9" type="ORF">GGR89_004022</name>
</gene>
<feature type="transmembrane region" description="Helical" evidence="8">
    <location>
        <begin position="38"/>
        <end position="59"/>
    </location>
</feature>
<dbReference type="InterPro" id="IPR003810">
    <property type="entry name" value="Mntp/YtaF"/>
</dbReference>
<keyword evidence="5 8" id="KW-0406">Ion transport</keyword>
<feature type="transmembrane region" description="Helical" evidence="8">
    <location>
        <begin position="200"/>
        <end position="220"/>
    </location>
</feature>
<evidence type="ECO:0000256" key="1">
    <source>
        <dbReference type="ARBA" id="ARBA00022448"/>
    </source>
</evidence>
<keyword evidence="7 8" id="KW-0464">Manganese</keyword>
<keyword evidence="4 8" id="KW-1133">Transmembrane helix</keyword>
<evidence type="ECO:0000256" key="5">
    <source>
        <dbReference type="ARBA" id="ARBA00023065"/>
    </source>
</evidence>
<keyword evidence="2 8" id="KW-1003">Cell membrane</keyword>
<dbReference type="Proteomes" id="UP000531251">
    <property type="component" value="Unassembled WGS sequence"/>
</dbReference>
<dbReference type="AlphaFoldDB" id="A0A7X6BF76"/>
<evidence type="ECO:0000256" key="2">
    <source>
        <dbReference type="ARBA" id="ARBA00022475"/>
    </source>
</evidence>
<comment type="function">
    <text evidence="8">Probably functions as a manganese efflux pump.</text>
</comment>
<reference evidence="9 10" key="1">
    <citation type="submission" date="2020-03" db="EMBL/GenBank/DDBJ databases">
        <title>Genomic Encyclopedia of Type Strains, Phase IV (KMG-IV): sequencing the most valuable type-strain genomes for metagenomic binning, comparative biology and taxonomic classification.</title>
        <authorList>
            <person name="Goeker M."/>
        </authorList>
    </citation>
    <scope>NUCLEOTIDE SEQUENCE [LARGE SCALE GENOMIC DNA]</scope>
    <source>
        <strain evidence="9 10">DSM 7225</strain>
    </source>
</reference>
<keyword evidence="1 8" id="KW-0813">Transport</keyword>
<evidence type="ECO:0000256" key="7">
    <source>
        <dbReference type="ARBA" id="ARBA00023211"/>
    </source>
</evidence>
<comment type="subcellular location">
    <subcellularLocation>
        <location evidence="8">Cell membrane</location>
        <topology evidence="8">Multi-pass membrane protein</topology>
    </subcellularLocation>
</comment>
<comment type="similarity">
    <text evidence="8">Belongs to the MntP (TC 9.B.29) family.</text>
</comment>
<evidence type="ECO:0000256" key="3">
    <source>
        <dbReference type="ARBA" id="ARBA00022692"/>
    </source>
</evidence>
<dbReference type="Pfam" id="PF02659">
    <property type="entry name" value="Mntp"/>
    <property type="match status" value="1"/>
</dbReference>
<accession>A0A7X6BF76</accession>
<organism evidence="9 10">
    <name type="scientific">Sphingomonas trueperi</name>
    <dbReference type="NCBI Taxonomy" id="53317"/>
    <lineage>
        <taxon>Bacteria</taxon>
        <taxon>Pseudomonadati</taxon>
        <taxon>Pseudomonadota</taxon>
        <taxon>Alphaproteobacteria</taxon>
        <taxon>Sphingomonadales</taxon>
        <taxon>Sphingomonadaceae</taxon>
        <taxon>Sphingomonas</taxon>
    </lineage>
</organism>
<evidence type="ECO:0000256" key="8">
    <source>
        <dbReference type="HAMAP-Rule" id="MF_01521"/>
    </source>
</evidence>
<feature type="transmembrane region" description="Helical" evidence="8">
    <location>
        <begin position="71"/>
        <end position="93"/>
    </location>
</feature>
<dbReference type="HAMAP" id="MF_01521">
    <property type="entry name" value="MntP_pump"/>
    <property type="match status" value="1"/>
</dbReference>
<evidence type="ECO:0000313" key="10">
    <source>
        <dbReference type="Proteomes" id="UP000531251"/>
    </source>
</evidence>